<feature type="transmembrane region" description="Helical" evidence="1">
    <location>
        <begin position="7"/>
        <end position="29"/>
    </location>
</feature>
<dbReference type="NCBIfam" id="NF037970">
    <property type="entry name" value="vanZ_1"/>
    <property type="match status" value="1"/>
</dbReference>
<sequence length="133" mass="15078">MLRKYGYTLFFAGWMILITVLSLVSFSSLDSPKLDIPYIDKVVHFSFYCVSTFLGCLFLRELTGGKIKMSKGIFLMVFVLVLYGMIIEVVQEAFTDERSMEFSDALANTLGAITGGVIINYLFSGKRQLKWKI</sequence>
<protein>
    <recommendedName>
        <fullName evidence="2">VanZ-like domain-containing protein</fullName>
    </recommendedName>
</protein>
<feature type="transmembrane region" description="Helical" evidence="1">
    <location>
        <begin position="72"/>
        <end position="90"/>
    </location>
</feature>
<dbReference type="PANTHER" id="PTHR28008:SF1">
    <property type="entry name" value="DOMAIN PROTEIN, PUTATIVE (AFU_ORTHOLOGUE AFUA_3G10980)-RELATED"/>
    <property type="match status" value="1"/>
</dbReference>
<dbReference type="EMBL" id="WXYO01000008">
    <property type="protein sequence ID" value="NAS13782.1"/>
    <property type="molecule type" value="Genomic_DNA"/>
</dbReference>
<keyword evidence="4" id="KW-1185">Reference proteome</keyword>
<organism evidence="3 4">
    <name type="scientific">Poritiphilus flavus</name>
    <dbReference type="NCBI Taxonomy" id="2697053"/>
    <lineage>
        <taxon>Bacteria</taxon>
        <taxon>Pseudomonadati</taxon>
        <taxon>Bacteroidota</taxon>
        <taxon>Flavobacteriia</taxon>
        <taxon>Flavobacteriales</taxon>
        <taxon>Flavobacteriaceae</taxon>
        <taxon>Poritiphilus</taxon>
    </lineage>
</organism>
<reference evidence="3 4" key="1">
    <citation type="submission" date="2020-01" db="EMBL/GenBank/DDBJ databases">
        <title>Bacteria diversity of Porities sp.</title>
        <authorList>
            <person name="Wang G."/>
        </authorList>
    </citation>
    <scope>NUCLEOTIDE SEQUENCE [LARGE SCALE GENOMIC DNA]</scope>
    <source>
        <strain evidence="3 4">R33</strain>
    </source>
</reference>
<accession>A0A6L9EGM4</accession>
<comment type="caution">
    <text evidence="3">The sequence shown here is derived from an EMBL/GenBank/DDBJ whole genome shotgun (WGS) entry which is preliminary data.</text>
</comment>
<dbReference type="Pfam" id="PF04892">
    <property type="entry name" value="VanZ"/>
    <property type="match status" value="1"/>
</dbReference>
<evidence type="ECO:0000256" key="1">
    <source>
        <dbReference type="SAM" id="Phobius"/>
    </source>
</evidence>
<feature type="domain" description="VanZ-like" evidence="2">
    <location>
        <begin position="34"/>
        <end position="120"/>
    </location>
</feature>
<name>A0A6L9EGM4_9FLAO</name>
<dbReference type="InterPro" id="IPR006976">
    <property type="entry name" value="VanZ-like"/>
</dbReference>
<dbReference type="Proteomes" id="UP000475249">
    <property type="component" value="Unassembled WGS sequence"/>
</dbReference>
<evidence type="ECO:0000259" key="2">
    <source>
        <dbReference type="Pfam" id="PF04892"/>
    </source>
</evidence>
<feature type="transmembrane region" description="Helical" evidence="1">
    <location>
        <begin position="41"/>
        <end position="60"/>
    </location>
</feature>
<proteinExistence type="predicted"/>
<dbReference type="RefSeq" id="WP_161436832.1">
    <property type="nucleotide sequence ID" value="NZ_WXYO01000008.1"/>
</dbReference>
<gene>
    <name evidence="3" type="ORF">GTQ38_17345</name>
</gene>
<feature type="transmembrane region" description="Helical" evidence="1">
    <location>
        <begin position="105"/>
        <end position="123"/>
    </location>
</feature>
<dbReference type="AlphaFoldDB" id="A0A6L9EGM4"/>
<keyword evidence="1" id="KW-1133">Transmembrane helix</keyword>
<dbReference type="PANTHER" id="PTHR28008">
    <property type="entry name" value="DOMAIN PROTEIN, PUTATIVE (AFU_ORTHOLOGUE AFUA_3G10980)-RELATED"/>
    <property type="match status" value="1"/>
</dbReference>
<keyword evidence="1" id="KW-0812">Transmembrane</keyword>
<evidence type="ECO:0000313" key="3">
    <source>
        <dbReference type="EMBL" id="NAS13782.1"/>
    </source>
</evidence>
<keyword evidence="1" id="KW-0472">Membrane</keyword>
<evidence type="ECO:0000313" key="4">
    <source>
        <dbReference type="Proteomes" id="UP000475249"/>
    </source>
</evidence>